<proteinExistence type="predicted"/>
<dbReference type="RefSeq" id="XP_005717747.1">
    <property type="nucleotide sequence ID" value="XM_005717690.1"/>
</dbReference>
<keyword evidence="2" id="KW-1185">Reference proteome</keyword>
<gene>
    <name evidence="1" type="ORF">CHC_T00006032001</name>
</gene>
<reference evidence="2" key="1">
    <citation type="journal article" date="2013" name="Proc. Natl. Acad. Sci. U.S.A.">
        <title>Genome structure and metabolic features in the red seaweed Chondrus crispus shed light on evolution of the Archaeplastida.</title>
        <authorList>
            <person name="Collen J."/>
            <person name="Porcel B."/>
            <person name="Carre W."/>
            <person name="Ball S.G."/>
            <person name="Chaparro C."/>
            <person name="Tonon T."/>
            <person name="Barbeyron T."/>
            <person name="Michel G."/>
            <person name="Noel B."/>
            <person name="Valentin K."/>
            <person name="Elias M."/>
            <person name="Artiguenave F."/>
            <person name="Arun A."/>
            <person name="Aury J.M."/>
            <person name="Barbosa-Neto J.F."/>
            <person name="Bothwell J.H."/>
            <person name="Bouget F.Y."/>
            <person name="Brillet L."/>
            <person name="Cabello-Hurtado F."/>
            <person name="Capella-Gutierrez S."/>
            <person name="Charrier B."/>
            <person name="Cladiere L."/>
            <person name="Cock J.M."/>
            <person name="Coelho S.M."/>
            <person name="Colleoni C."/>
            <person name="Czjzek M."/>
            <person name="Da Silva C."/>
            <person name="Delage L."/>
            <person name="Denoeud F."/>
            <person name="Deschamps P."/>
            <person name="Dittami S.M."/>
            <person name="Gabaldon T."/>
            <person name="Gachon C.M."/>
            <person name="Groisillier A."/>
            <person name="Herve C."/>
            <person name="Jabbari K."/>
            <person name="Katinka M."/>
            <person name="Kloareg B."/>
            <person name="Kowalczyk N."/>
            <person name="Labadie K."/>
            <person name="Leblanc C."/>
            <person name="Lopez P.J."/>
            <person name="McLachlan D.H."/>
            <person name="Meslet-Cladiere L."/>
            <person name="Moustafa A."/>
            <person name="Nehr Z."/>
            <person name="Nyvall Collen P."/>
            <person name="Panaud O."/>
            <person name="Partensky F."/>
            <person name="Poulain J."/>
            <person name="Rensing S.A."/>
            <person name="Rousvoal S."/>
            <person name="Samson G."/>
            <person name="Symeonidi A."/>
            <person name="Weissenbach J."/>
            <person name="Zambounis A."/>
            <person name="Wincker P."/>
            <person name="Boyen C."/>
        </authorList>
    </citation>
    <scope>NUCLEOTIDE SEQUENCE [LARGE SCALE GENOMIC DNA]</scope>
    <source>
        <strain evidence="2">cv. Stackhouse</strain>
    </source>
</reference>
<accession>R7QK73</accession>
<dbReference type="KEGG" id="ccp:CHC_T00006032001"/>
<dbReference type="Gramene" id="CDF37876">
    <property type="protein sequence ID" value="CDF37876"/>
    <property type="gene ID" value="CHC_T00006032001"/>
</dbReference>
<protein>
    <submittedName>
        <fullName evidence="1">Uncharacterized protein</fullName>
    </submittedName>
</protein>
<dbReference type="Proteomes" id="UP000012073">
    <property type="component" value="Unassembled WGS sequence"/>
</dbReference>
<dbReference type="EMBL" id="HG001882">
    <property type="protein sequence ID" value="CDF37876.1"/>
    <property type="molecule type" value="Genomic_DNA"/>
</dbReference>
<dbReference type="GeneID" id="17325461"/>
<sequence>MLLSMSNQDPIDPNRTSPASALQKAFITPDSFIPSANSSTLVPVAIRTIA</sequence>
<organism evidence="1 2">
    <name type="scientific">Chondrus crispus</name>
    <name type="common">Carrageen Irish moss</name>
    <name type="synonym">Polymorpha crispa</name>
    <dbReference type="NCBI Taxonomy" id="2769"/>
    <lineage>
        <taxon>Eukaryota</taxon>
        <taxon>Rhodophyta</taxon>
        <taxon>Florideophyceae</taxon>
        <taxon>Rhodymeniophycidae</taxon>
        <taxon>Gigartinales</taxon>
        <taxon>Gigartinaceae</taxon>
        <taxon>Chondrus</taxon>
    </lineage>
</organism>
<name>R7QK73_CHOCR</name>
<evidence type="ECO:0000313" key="2">
    <source>
        <dbReference type="Proteomes" id="UP000012073"/>
    </source>
</evidence>
<evidence type="ECO:0000313" key="1">
    <source>
        <dbReference type="EMBL" id="CDF37876.1"/>
    </source>
</evidence>
<dbReference type="AlphaFoldDB" id="R7QK73"/>